<accession>A0AAJ0HXE4</accession>
<protein>
    <submittedName>
        <fullName evidence="1">Uncharacterized protein</fullName>
    </submittedName>
</protein>
<dbReference type="Proteomes" id="UP001275084">
    <property type="component" value="Unassembled WGS sequence"/>
</dbReference>
<organism evidence="1 2">
    <name type="scientific">Lasiosphaeria hispida</name>
    <dbReference type="NCBI Taxonomy" id="260671"/>
    <lineage>
        <taxon>Eukaryota</taxon>
        <taxon>Fungi</taxon>
        <taxon>Dikarya</taxon>
        <taxon>Ascomycota</taxon>
        <taxon>Pezizomycotina</taxon>
        <taxon>Sordariomycetes</taxon>
        <taxon>Sordariomycetidae</taxon>
        <taxon>Sordariales</taxon>
        <taxon>Lasiosphaeriaceae</taxon>
        <taxon>Lasiosphaeria</taxon>
    </lineage>
</organism>
<dbReference type="EMBL" id="JAUIQD010000001">
    <property type="protein sequence ID" value="KAK3364438.1"/>
    <property type="molecule type" value="Genomic_DNA"/>
</dbReference>
<reference evidence="1" key="1">
    <citation type="journal article" date="2023" name="Mol. Phylogenet. Evol.">
        <title>Genome-scale phylogeny and comparative genomics of the fungal order Sordariales.</title>
        <authorList>
            <person name="Hensen N."/>
            <person name="Bonometti L."/>
            <person name="Westerberg I."/>
            <person name="Brannstrom I.O."/>
            <person name="Guillou S."/>
            <person name="Cros-Aarteil S."/>
            <person name="Calhoun S."/>
            <person name="Haridas S."/>
            <person name="Kuo A."/>
            <person name="Mondo S."/>
            <person name="Pangilinan J."/>
            <person name="Riley R."/>
            <person name="LaButti K."/>
            <person name="Andreopoulos B."/>
            <person name="Lipzen A."/>
            <person name="Chen C."/>
            <person name="Yan M."/>
            <person name="Daum C."/>
            <person name="Ng V."/>
            <person name="Clum A."/>
            <person name="Steindorff A."/>
            <person name="Ohm R.A."/>
            <person name="Martin F."/>
            <person name="Silar P."/>
            <person name="Natvig D.O."/>
            <person name="Lalanne C."/>
            <person name="Gautier V."/>
            <person name="Ament-Velasquez S.L."/>
            <person name="Kruys A."/>
            <person name="Hutchinson M.I."/>
            <person name="Powell A.J."/>
            <person name="Barry K."/>
            <person name="Miller A.N."/>
            <person name="Grigoriev I.V."/>
            <person name="Debuchy R."/>
            <person name="Gladieux P."/>
            <person name="Hiltunen Thoren M."/>
            <person name="Johannesson H."/>
        </authorList>
    </citation>
    <scope>NUCLEOTIDE SEQUENCE</scope>
    <source>
        <strain evidence="1">CBS 955.72</strain>
    </source>
</reference>
<reference evidence="1" key="2">
    <citation type="submission" date="2023-06" db="EMBL/GenBank/DDBJ databases">
        <authorList>
            <consortium name="Lawrence Berkeley National Laboratory"/>
            <person name="Haridas S."/>
            <person name="Hensen N."/>
            <person name="Bonometti L."/>
            <person name="Westerberg I."/>
            <person name="Brannstrom I.O."/>
            <person name="Guillou S."/>
            <person name="Cros-Aarteil S."/>
            <person name="Calhoun S."/>
            <person name="Kuo A."/>
            <person name="Mondo S."/>
            <person name="Pangilinan J."/>
            <person name="Riley R."/>
            <person name="Labutti K."/>
            <person name="Andreopoulos B."/>
            <person name="Lipzen A."/>
            <person name="Chen C."/>
            <person name="Yanf M."/>
            <person name="Daum C."/>
            <person name="Ng V."/>
            <person name="Clum A."/>
            <person name="Steindorff A."/>
            <person name="Ohm R."/>
            <person name="Martin F."/>
            <person name="Silar P."/>
            <person name="Natvig D."/>
            <person name="Lalanne C."/>
            <person name="Gautier V."/>
            <person name="Ament-Velasquez S.L."/>
            <person name="Kruys A."/>
            <person name="Hutchinson M.I."/>
            <person name="Powell A.J."/>
            <person name="Barry K."/>
            <person name="Miller A.N."/>
            <person name="Grigoriev I.V."/>
            <person name="Debuchy R."/>
            <person name="Gladieux P."/>
            <person name="Thoren M.H."/>
            <person name="Johannesson H."/>
        </authorList>
    </citation>
    <scope>NUCLEOTIDE SEQUENCE</scope>
    <source>
        <strain evidence="1">CBS 955.72</strain>
    </source>
</reference>
<proteinExistence type="predicted"/>
<evidence type="ECO:0000313" key="2">
    <source>
        <dbReference type="Proteomes" id="UP001275084"/>
    </source>
</evidence>
<sequence length="154" mass="16535">MDPKCALPQCPGPKPGALFLSQPLAVTLSLHHARPARSGTARPASFPVPSTCFSGRLLQPTAHTWAGQSHLQSEVLAAGNHYHPYPACRVPALVCLLPLCLPHSHSRSWCSFAKPFADPFAALEFLSIDQPTNPALPHAYLITELGRELSTTPS</sequence>
<keyword evidence="2" id="KW-1185">Reference proteome</keyword>
<gene>
    <name evidence="1" type="ORF">B0T25DRAFT_64663</name>
</gene>
<dbReference type="AlphaFoldDB" id="A0AAJ0HXE4"/>
<name>A0AAJ0HXE4_9PEZI</name>
<comment type="caution">
    <text evidence="1">The sequence shown here is derived from an EMBL/GenBank/DDBJ whole genome shotgun (WGS) entry which is preliminary data.</text>
</comment>
<evidence type="ECO:0000313" key="1">
    <source>
        <dbReference type="EMBL" id="KAK3364438.1"/>
    </source>
</evidence>